<dbReference type="GeneID" id="63835763"/>
<dbReference type="OrthoDB" id="5411041at2759"/>
<evidence type="ECO:0000256" key="1">
    <source>
        <dbReference type="SAM" id="MobiDB-lite"/>
    </source>
</evidence>
<proteinExistence type="predicted"/>
<dbReference type="EMBL" id="MU032344">
    <property type="protein sequence ID" value="KAF3770877.1"/>
    <property type="molecule type" value="Genomic_DNA"/>
</dbReference>
<reference evidence="2" key="1">
    <citation type="journal article" date="2020" name="Phytopathology">
        <title>Genome sequence of the chestnut blight fungus Cryphonectria parasitica EP155: A fundamental resource for an archetypical invasive plant pathogen.</title>
        <authorList>
            <person name="Crouch J.A."/>
            <person name="Dawe A."/>
            <person name="Aerts A."/>
            <person name="Barry K."/>
            <person name="Churchill A.C.L."/>
            <person name="Grimwood J."/>
            <person name="Hillman B."/>
            <person name="Milgroom M.G."/>
            <person name="Pangilinan J."/>
            <person name="Smith M."/>
            <person name="Salamov A."/>
            <person name="Schmutz J."/>
            <person name="Yadav J."/>
            <person name="Grigoriev I.V."/>
            <person name="Nuss D."/>
        </authorList>
    </citation>
    <scope>NUCLEOTIDE SEQUENCE</scope>
    <source>
        <strain evidence="2">EP155</strain>
    </source>
</reference>
<protein>
    <recommendedName>
        <fullName evidence="4">Rhomboid family membrane protein</fullName>
    </recommendedName>
</protein>
<accession>A0A9P4YDI1</accession>
<keyword evidence="3" id="KW-1185">Reference proteome</keyword>
<name>A0A9P4YDI1_CRYP1</name>
<dbReference type="AlphaFoldDB" id="A0A9P4YDI1"/>
<evidence type="ECO:0000313" key="3">
    <source>
        <dbReference type="Proteomes" id="UP000803844"/>
    </source>
</evidence>
<feature type="compositionally biased region" description="Pro residues" evidence="1">
    <location>
        <begin position="1"/>
        <end position="25"/>
    </location>
</feature>
<feature type="region of interest" description="Disordered" evidence="1">
    <location>
        <begin position="128"/>
        <end position="214"/>
    </location>
</feature>
<feature type="compositionally biased region" description="Basic and acidic residues" evidence="1">
    <location>
        <begin position="128"/>
        <end position="144"/>
    </location>
</feature>
<evidence type="ECO:0000313" key="2">
    <source>
        <dbReference type="EMBL" id="KAF3770877.1"/>
    </source>
</evidence>
<feature type="region of interest" description="Disordered" evidence="1">
    <location>
        <begin position="1"/>
        <end position="31"/>
    </location>
</feature>
<comment type="caution">
    <text evidence="2">The sequence shown here is derived from an EMBL/GenBank/DDBJ whole genome shotgun (WGS) entry which is preliminary data.</text>
</comment>
<sequence>MTTPQAQPPPSEPCPPPQQQPPNPVAPGSGTKFRNPDWVHYSAWAGVILGPIALFMPPRRVGLQSLFLASGTSYATNILAYDYTGESIYQRFVRRWSNMVDGGLPEKARRTQELLRIERERKEAALSEAQRKALQEEREKKEMAQRGPLARLWMGSEKENWKEERAKKEKEALEEGKGYGDLIMEQVKEAFGMGEKDDSGEDKKSGKPEDDRKP</sequence>
<feature type="compositionally biased region" description="Basic and acidic residues" evidence="1">
    <location>
        <begin position="194"/>
        <end position="214"/>
    </location>
</feature>
<dbReference type="RefSeq" id="XP_040781838.1">
    <property type="nucleotide sequence ID" value="XM_040918634.1"/>
</dbReference>
<gene>
    <name evidence="2" type="ORF">M406DRAFT_285677</name>
</gene>
<evidence type="ECO:0008006" key="4">
    <source>
        <dbReference type="Google" id="ProtNLM"/>
    </source>
</evidence>
<organism evidence="2 3">
    <name type="scientific">Cryphonectria parasitica (strain ATCC 38755 / EP155)</name>
    <dbReference type="NCBI Taxonomy" id="660469"/>
    <lineage>
        <taxon>Eukaryota</taxon>
        <taxon>Fungi</taxon>
        <taxon>Dikarya</taxon>
        <taxon>Ascomycota</taxon>
        <taxon>Pezizomycotina</taxon>
        <taxon>Sordariomycetes</taxon>
        <taxon>Sordariomycetidae</taxon>
        <taxon>Diaporthales</taxon>
        <taxon>Cryphonectriaceae</taxon>
        <taxon>Cryphonectria-Endothia species complex</taxon>
        <taxon>Cryphonectria</taxon>
    </lineage>
</organism>
<dbReference type="Proteomes" id="UP000803844">
    <property type="component" value="Unassembled WGS sequence"/>
</dbReference>
<feature type="compositionally biased region" description="Basic and acidic residues" evidence="1">
    <location>
        <begin position="156"/>
        <end position="178"/>
    </location>
</feature>